<evidence type="ECO:0000256" key="4">
    <source>
        <dbReference type="ARBA" id="ARBA00023002"/>
    </source>
</evidence>
<accession>A0A916XVZ3</accession>
<dbReference type="AlphaFoldDB" id="A0A916XVZ3"/>
<dbReference type="PANTHER" id="PTHR10961:SF7">
    <property type="entry name" value="FAD DEPENDENT OXIDOREDUCTASE DOMAIN-CONTAINING PROTEIN"/>
    <property type="match status" value="1"/>
</dbReference>
<dbReference type="PANTHER" id="PTHR10961">
    <property type="entry name" value="PEROXISOMAL SARCOSINE OXIDASE"/>
    <property type="match status" value="1"/>
</dbReference>
<proteinExistence type="predicted"/>
<protein>
    <submittedName>
        <fullName evidence="6">N-methyltryptophan oxidase</fullName>
    </submittedName>
</protein>
<dbReference type="SUPFAM" id="SSF54373">
    <property type="entry name" value="FAD-linked reductases, C-terminal domain"/>
    <property type="match status" value="1"/>
</dbReference>
<feature type="domain" description="FAD dependent oxidoreductase" evidence="5">
    <location>
        <begin position="5"/>
        <end position="356"/>
    </location>
</feature>
<name>A0A916XVZ3_9HYPH</name>
<evidence type="ECO:0000256" key="3">
    <source>
        <dbReference type="ARBA" id="ARBA00022827"/>
    </source>
</evidence>
<comment type="cofactor">
    <cofactor evidence="1">
        <name>FAD</name>
        <dbReference type="ChEBI" id="CHEBI:57692"/>
    </cofactor>
</comment>
<dbReference type="Pfam" id="PF01266">
    <property type="entry name" value="DAO"/>
    <property type="match status" value="1"/>
</dbReference>
<dbReference type="InterPro" id="IPR006076">
    <property type="entry name" value="FAD-dep_OxRdtase"/>
</dbReference>
<comment type="caution">
    <text evidence="6">The sequence shown here is derived from an EMBL/GenBank/DDBJ whole genome shotgun (WGS) entry which is preliminary data.</text>
</comment>
<sequence length="379" mass="39904">MSDFDVAVIGLGAMGSAAIAHLAERGIRAIGFEAKFPAHGLGSSHGDTRLIRLGYFEDPAYVPLLHRAYANWRALEAASGAELLTVSGILQIGRPDSGIVAGTIASCELHGLPHEVLDAAAMARRFPAMRLEPDEVAVLEPQGGFLRPEAAVTAHLKVAVGAGAVLRLGEKVTAIEPDDAGVTIETEHSRVRARKVIVATGPWIADLVPALVGIAQPIRQVVAWYTPDDAITTLGPMLPFLLDEAEGGSFFGVPALGPDGLKVGKHAHFMEPIDPDQPNPQVNDADLAMLDDFVTRRIPVATGHRRAAITCRYTMLPGEDFLLDHLPGEPRIVVASPCSGHGFKFASVVGEILADLATEGGTALPIGAFSFAALDAKRG</sequence>
<dbReference type="GO" id="GO:0050660">
    <property type="term" value="F:flavin adenine dinucleotide binding"/>
    <property type="evidence" value="ECO:0007669"/>
    <property type="project" value="InterPro"/>
</dbReference>
<evidence type="ECO:0000313" key="6">
    <source>
        <dbReference type="EMBL" id="GGD16973.1"/>
    </source>
</evidence>
<evidence type="ECO:0000259" key="5">
    <source>
        <dbReference type="Pfam" id="PF01266"/>
    </source>
</evidence>
<dbReference type="Proteomes" id="UP000613160">
    <property type="component" value="Unassembled WGS sequence"/>
</dbReference>
<dbReference type="NCBIfam" id="NF008425">
    <property type="entry name" value="PRK11259.1"/>
    <property type="match status" value="1"/>
</dbReference>
<reference evidence="6" key="1">
    <citation type="journal article" date="2014" name="Int. J. Syst. Evol. Microbiol.">
        <title>Complete genome sequence of Corynebacterium casei LMG S-19264T (=DSM 44701T), isolated from a smear-ripened cheese.</title>
        <authorList>
            <consortium name="US DOE Joint Genome Institute (JGI-PGF)"/>
            <person name="Walter F."/>
            <person name="Albersmeier A."/>
            <person name="Kalinowski J."/>
            <person name="Ruckert C."/>
        </authorList>
    </citation>
    <scope>NUCLEOTIDE SEQUENCE</scope>
    <source>
        <strain evidence="6">CGMCC 1.15493</strain>
    </source>
</reference>
<reference evidence="6" key="2">
    <citation type="submission" date="2020-09" db="EMBL/GenBank/DDBJ databases">
        <authorList>
            <person name="Sun Q."/>
            <person name="Zhou Y."/>
        </authorList>
    </citation>
    <scope>NUCLEOTIDE SEQUENCE</scope>
    <source>
        <strain evidence="6">CGMCC 1.15493</strain>
    </source>
</reference>
<keyword evidence="3" id="KW-0274">FAD</keyword>
<dbReference type="SUPFAM" id="SSF51905">
    <property type="entry name" value="FAD/NAD(P)-binding domain"/>
    <property type="match status" value="1"/>
</dbReference>
<dbReference type="GO" id="GO:0008115">
    <property type="term" value="F:sarcosine oxidase activity"/>
    <property type="evidence" value="ECO:0007669"/>
    <property type="project" value="TreeGrafter"/>
</dbReference>
<evidence type="ECO:0000313" key="7">
    <source>
        <dbReference type="Proteomes" id="UP000613160"/>
    </source>
</evidence>
<dbReference type="InterPro" id="IPR036188">
    <property type="entry name" value="FAD/NAD-bd_sf"/>
</dbReference>
<gene>
    <name evidence="6" type="primary">solA</name>
    <name evidence="6" type="ORF">GCM10011335_19790</name>
</gene>
<dbReference type="EMBL" id="BMJJ01000004">
    <property type="protein sequence ID" value="GGD16973.1"/>
    <property type="molecule type" value="Genomic_DNA"/>
</dbReference>
<keyword evidence="7" id="KW-1185">Reference proteome</keyword>
<dbReference type="RefSeq" id="WP_274604596.1">
    <property type="nucleotide sequence ID" value="NZ_BMJJ01000004.1"/>
</dbReference>
<keyword evidence="4" id="KW-0560">Oxidoreductase</keyword>
<dbReference type="Gene3D" id="3.50.50.60">
    <property type="entry name" value="FAD/NAD(P)-binding domain"/>
    <property type="match status" value="1"/>
</dbReference>
<organism evidence="6 7">
    <name type="scientific">Aureimonas glaciei</name>
    <dbReference type="NCBI Taxonomy" id="1776957"/>
    <lineage>
        <taxon>Bacteria</taxon>
        <taxon>Pseudomonadati</taxon>
        <taxon>Pseudomonadota</taxon>
        <taxon>Alphaproteobacteria</taxon>
        <taxon>Hyphomicrobiales</taxon>
        <taxon>Aurantimonadaceae</taxon>
        <taxon>Aureimonas</taxon>
    </lineage>
</organism>
<dbReference type="Gene3D" id="3.30.9.10">
    <property type="entry name" value="D-Amino Acid Oxidase, subunit A, domain 2"/>
    <property type="match status" value="1"/>
</dbReference>
<evidence type="ECO:0000256" key="2">
    <source>
        <dbReference type="ARBA" id="ARBA00022630"/>
    </source>
</evidence>
<keyword evidence="2" id="KW-0285">Flavoprotein</keyword>
<evidence type="ECO:0000256" key="1">
    <source>
        <dbReference type="ARBA" id="ARBA00001974"/>
    </source>
</evidence>
<dbReference type="InterPro" id="IPR045170">
    <property type="entry name" value="MTOX"/>
</dbReference>